<comment type="subcellular location">
    <subcellularLocation>
        <location evidence="2">Cytoplasm</location>
    </subcellularLocation>
</comment>
<dbReference type="InterPro" id="IPR008220">
    <property type="entry name" value="HAT_MetX-like"/>
</dbReference>
<dbReference type="Gene3D" id="3.40.50.1820">
    <property type="entry name" value="alpha/beta hydrolase"/>
    <property type="match status" value="1"/>
</dbReference>
<dbReference type="EMBL" id="JACOOK010000002">
    <property type="protein sequence ID" value="MBC5616520.1"/>
    <property type="molecule type" value="Genomic_DNA"/>
</dbReference>
<comment type="function">
    <text evidence="2">Transfers an acetyl group from acetyl-CoA to L-homoserine, forming acetyl-L-homoserine.</text>
</comment>
<dbReference type="PANTHER" id="PTHR32268">
    <property type="entry name" value="HOMOSERINE O-ACETYLTRANSFERASE"/>
    <property type="match status" value="1"/>
</dbReference>
<evidence type="ECO:0000313" key="4">
    <source>
        <dbReference type="EMBL" id="MBC5616520.1"/>
    </source>
</evidence>
<comment type="caution">
    <text evidence="4">The sequence shown here is derived from an EMBL/GenBank/DDBJ whole genome shotgun (WGS) entry which is preliminary data.</text>
</comment>
<feature type="active site" evidence="2">
    <location>
        <position position="288"/>
    </location>
</feature>
<comment type="similarity">
    <text evidence="2">Belongs to the AB hydrolase superfamily. MetX family.</text>
</comment>
<comment type="subunit">
    <text evidence="2">Homodimer.</text>
</comment>
<dbReference type="RefSeq" id="WP_101573471.1">
    <property type="nucleotide sequence ID" value="NZ_JACOOK010000002.1"/>
</dbReference>
<evidence type="ECO:0000259" key="3">
    <source>
        <dbReference type="Pfam" id="PF00561"/>
    </source>
</evidence>
<name>A0ABR7CLL9_9BACT</name>
<feature type="domain" description="AB hydrolase-1" evidence="3">
    <location>
        <begin position="38"/>
        <end position="323"/>
    </location>
</feature>
<dbReference type="Proteomes" id="UP000636891">
    <property type="component" value="Unassembled WGS sequence"/>
</dbReference>
<proteinExistence type="inferred from homology"/>
<comment type="caution">
    <text evidence="2">Lacks conserved residue(s) required for the propagation of feature annotation.</text>
</comment>
<dbReference type="SUPFAM" id="SSF53474">
    <property type="entry name" value="alpha/beta-Hydrolases"/>
    <property type="match status" value="1"/>
</dbReference>
<dbReference type="Pfam" id="PF00561">
    <property type="entry name" value="Abhydrolase_1"/>
    <property type="match status" value="1"/>
</dbReference>
<dbReference type="HAMAP" id="MF_00296">
    <property type="entry name" value="MetX_acyltransf"/>
    <property type="match status" value="1"/>
</dbReference>
<comment type="catalytic activity">
    <reaction evidence="2">
        <text>L-homoserine + acetyl-CoA = O-acetyl-L-homoserine + CoA</text>
        <dbReference type="Rhea" id="RHEA:13701"/>
        <dbReference type="ChEBI" id="CHEBI:57287"/>
        <dbReference type="ChEBI" id="CHEBI:57288"/>
        <dbReference type="ChEBI" id="CHEBI:57476"/>
        <dbReference type="ChEBI" id="CHEBI:57716"/>
        <dbReference type="EC" id="2.3.1.31"/>
    </reaction>
</comment>
<feature type="active site" description="Nucleophile" evidence="2">
    <location>
        <position position="133"/>
    </location>
</feature>
<dbReference type="PANTHER" id="PTHR32268:SF11">
    <property type="entry name" value="HOMOSERINE O-ACETYLTRANSFERASE"/>
    <property type="match status" value="1"/>
</dbReference>
<dbReference type="InterPro" id="IPR029058">
    <property type="entry name" value="AB_hydrolase_fold"/>
</dbReference>
<dbReference type="InterPro" id="IPR000073">
    <property type="entry name" value="AB_hydrolase_1"/>
</dbReference>
<dbReference type="GO" id="GO:0004414">
    <property type="term" value="F:homoserine O-acetyltransferase activity"/>
    <property type="evidence" value="ECO:0007669"/>
    <property type="project" value="UniProtKB-EC"/>
</dbReference>
<sequence length="341" mass="37944">MPVRYFKYDQPFALENGEKLPELTIAYHTFGTFKGNNAVWVCHALTANSDVADWWPHTVEQGRFLDPKRYFIVCANIIGSHYGSTGPLSIDPATGKPYYGTFPFITVRDMVNAHFLLADHLGIASAHAVVGSSIGGFQALEMALTRPNFARKLVLIATAARSQPWAIAFNESQRMAIETDASFGQEDPEAGKKGMRVSRSIGLLSYRGSSAYNATQQENDNLYKIAGFRATTYQQYQGDKLCRRFDAYSYYRLTQAFDSHNVGRYRGGIESALGSVASPTMVVGISSDMIFPVSEQVFLYRHIPQCQLRLIDSPFGHDGFLVEYDKLNALLKPFIGTPTAR</sequence>
<keyword evidence="2 4" id="KW-0012">Acyltransferase</keyword>
<keyword evidence="2" id="KW-0028">Amino-acid biosynthesis</keyword>
<reference evidence="4 5" key="1">
    <citation type="submission" date="2020-08" db="EMBL/GenBank/DDBJ databases">
        <title>Genome public.</title>
        <authorList>
            <person name="Liu C."/>
            <person name="Sun Q."/>
        </authorList>
    </citation>
    <scope>NUCLEOTIDE SEQUENCE [LARGE SCALE GENOMIC DNA]</scope>
    <source>
        <strain evidence="4 5">New-7</strain>
    </source>
</reference>
<keyword evidence="5" id="KW-1185">Reference proteome</keyword>
<keyword evidence="2" id="KW-0486">Methionine biosynthesis</keyword>
<feature type="active site" evidence="2">
    <location>
        <position position="317"/>
    </location>
</feature>
<accession>A0ABR7CLL9</accession>
<evidence type="ECO:0000256" key="1">
    <source>
        <dbReference type="ARBA" id="ARBA00022679"/>
    </source>
</evidence>
<evidence type="ECO:0000256" key="2">
    <source>
        <dbReference type="HAMAP-Rule" id="MF_00296"/>
    </source>
</evidence>
<evidence type="ECO:0000313" key="5">
    <source>
        <dbReference type="Proteomes" id="UP000636891"/>
    </source>
</evidence>
<keyword evidence="1 2" id="KW-0808">Transferase</keyword>
<dbReference type="PIRSF" id="PIRSF000443">
    <property type="entry name" value="Homoser_Ac_trans"/>
    <property type="match status" value="1"/>
</dbReference>
<dbReference type="NCBIfam" id="TIGR01392">
    <property type="entry name" value="homoserO_Ac_trn"/>
    <property type="match status" value="1"/>
</dbReference>
<comment type="pathway">
    <text evidence="2">Amino-acid biosynthesis; L-methionine biosynthesis via de novo pathway; O-acetyl-L-homoserine from L-homoserine: step 1/1.</text>
</comment>
<dbReference type="EC" id="2.3.1.31" evidence="2"/>
<keyword evidence="2" id="KW-0963">Cytoplasm</keyword>
<feature type="binding site" evidence="2">
    <location>
        <position position="318"/>
    </location>
    <ligand>
        <name>substrate</name>
    </ligand>
</feature>
<organism evidence="4 5">
    <name type="scientific">Alistipes hominis</name>
    <dbReference type="NCBI Taxonomy" id="2763015"/>
    <lineage>
        <taxon>Bacteria</taxon>
        <taxon>Pseudomonadati</taxon>
        <taxon>Bacteroidota</taxon>
        <taxon>Bacteroidia</taxon>
        <taxon>Bacteroidales</taxon>
        <taxon>Rikenellaceae</taxon>
        <taxon>Alistipes</taxon>
    </lineage>
</organism>
<feature type="binding site" evidence="2">
    <location>
        <position position="199"/>
    </location>
    <ligand>
        <name>substrate</name>
    </ligand>
</feature>
<protein>
    <recommendedName>
        <fullName evidence="2">Homoserine O-acetyltransferase</fullName>
        <shortName evidence="2">HAT</shortName>
        <ecNumber evidence="2">2.3.1.31</ecNumber>
    </recommendedName>
    <alternativeName>
        <fullName evidence="2">Homoserine transacetylase</fullName>
        <shortName evidence="2">HTA</shortName>
    </alternativeName>
</protein>
<gene>
    <name evidence="4" type="primary">metX</name>
    <name evidence="2" type="synonym">metXA</name>
    <name evidence="4" type="ORF">H8S08_05730</name>
</gene>